<evidence type="ECO:0000256" key="3">
    <source>
        <dbReference type="ARBA" id="ARBA00023163"/>
    </source>
</evidence>
<keyword evidence="1" id="KW-0805">Transcription regulation</keyword>
<dbReference type="InterPro" id="IPR011991">
    <property type="entry name" value="ArsR-like_HTH"/>
</dbReference>
<keyword evidence="3" id="KW-0804">Transcription</keyword>
<dbReference type="Gene3D" id="3.30.450.40">
    <property type="match status" value="1"/>
</dbReference>
<comment type="caution">
    <text evidence="6">The sequence shown here is derived from an EMBL/GenBank/DDBJ whole genome shotgun (WGS) entry which is preliminary data.</text>
</comment>
<dbReference type="InterPro" id="IPR050707">
    <property type="entry name" value="HTH_MetabolicPath_Reg"/>
</dbReference>
<dbReference type="InterPro" id="IPR029016">
    <property type="entry name" value="GAF-like_dom_sf"/>
</dbReference>
<keyword evidence="2" id="KW-0238">DNA-binding</keyword>
<gene>
    <name evidence="6" type="ORF">GCM10009819_17790</name>
</gene>
<dbReference type="Proteomes" id="UP001501196">
    <property type="component" value="Unassembled WGS sequence"/>
</dbReference>
<dbReference type="SMART" id="SM00346">
    <property type="entry name" value="HTH_ICLR"/>
    <property type="match status" value="1"/>
</dbReference>
<reference evidence="6 7" key="1">
    <citation type="journal article" date="2019" name="Int. J. Syst. Evol. Microbiol.">
        <title>The Global Catalogue of Microorganisms (GCM) 10K type strain sequencing project: providing services to taxonomists for standard genome sequencing and annotation.</title>
        <authorList>
            <consortium name="The Broad Institute Genomics Platform"/>
            <consortium name="The Broad Institute Genome Sequencing Center for Infectious Disease"/>
            <person name="Wu L."/>
            <person name="Ma J."/>
        </authorList>
    </citation>
    <scope>NUCLEOTIDE SEQUENCE [LARGE SCALE GENOMIC DNA]</scope>
    <source>
        <strain evidence="6 7">JCM 15672</strain>
    </source>
</reference>
<dbReference type="Pfam" id="PF09339">
    <property type="entry name" value="HTH_IclR"/>
    <property type="match status" value="1"/>
</dbReference>
<dbReference type="PANTHER" id="PTHR30136:SF24">
    <property type="entry name" value="HTH-TYPE TRANSCRIPTIONAL REPRESSOR ALLR"/>
    <property type="match status" value="1"/>
</dbReference>
<dbReference type="PANTHER" id="PTHR30136">
    <property type="entry name" value="HELIX-TURN-HELIX TRANSCRIPTIONAL REGULATOR, ICLR FAMILY"/>
    <property type="match status" value="1"/>
</dbReference>
<dbReference type="SUPFAM" id="SSF46785">
    <property type="entry name" value="Winged helix' DNA-binding domain"/>
    <property type="match status" value="1"/>
</dbReference>
<evidence type="ECO:0000313" key="7">
    <source>
        <dbReference type="Proteomes" id="UP001501196"/>
    </source>
</evidence>
<evidence type="ECO:0000256" key="2">
    <source>
        <dbReference type="ARBA" id="ARBA00023125"/>
    </source>
</evidence>
<sequence>MGATREGESVIQSIDRAAKILTLLQGSRRMGITELAAALDLPPSTVHGIVKSLQAHGLVAQQPSGNRYVLGPALLKLSSVYLDTLDVRARSMRWMHELSSRTGLATRLGAELFGEVIVIHHDRRPDGTEQMPETGLTIPSHASALGKVLLAYDAAHAADALSRPLAALTADTVTDPDRVREGLEQVRRDALGFENEEAVIGESSVAAPVCSEDGDVIAAVAVVMPASEWPPSDAVLAELRDAARSISRDLGAPAWPPRPPATAG</sequence>
<organism evidence="6 7">
    <name type="scientific">Agromyces tropicus</name>
    <dbReference type="NCBI Taxonomy" id="555371"/>
    <lineage>
        <taxon>Bacteria</taxon>
        <taxon>Bacillati</taxon>
        <taxon>Actinomycetota</taxon>
        <taxon>Actinomycetes</taxon>
        <taxon>Micrococcales</taxon>
        <taxon>Microbacteriaceae</taxon>
        <taxon>Agromyces</taxon>
    </lineage>
</organism>
<dbReference type="EMBL" id="BAAAPW010000002">
    <property type="protein sequence ID" value="GAA2034102.1"/>
    <property type="molecule type" value="Genomic_DNA"/>
</dbReference>
<evidence type="ECO:0000256" key="1">
    <source>
        <dbReference type="ARBA" id="ARBA00023015"/>
    </source>
</evidence>
<dbReference type="SUPFAM" id="SSF55781">
    <property type="entry name" value="GAF domain-like"/>
    <property type="match status" value="1"/>
</dbReference>
<feature type="domain" description="IclR-ED" evidence="5">
    <location>
        <begin position="73"/>
        <end position="252"/>
    </location>
</feature>
<evidence type="ECO:0000259" key="5">
    <source>
        <dbReference type="PROSITE" id="PS51078"/>
    </source>
</evidence>
<evidence type="ECO:0000259" key="4">
    <source>
        <dbReference type="PROSITE" id="PS51077"/>
    </source>
</evidence>
<feature type="domain" description="HTH iclR-type" evidence="4">
    <location>
        <begin position="11"/>
        <end position="72"/>
    </location>
</feature>
<keyword evidence="7" id="KW-1185">Reference proteome</keyword>
<dbReference type="PROSITE" id="PS51077">
    <property type="entry name" value="HTH_ICLR"/>
    <property type="match status" value="1"/>
</dbReference>
<evidence type="ECO:0000313" key="6">
    <source>
        <dbReference type="EMBL" id="GAA2034102.1"/>
    </source>
</evidence>
<dbReference type="Pfam" id="PF01614">
    <property type="entry name" value="IclR_C"/>
    <property type="match status" value="1"/>
</dbReference>
<accession>A0ABN2UCY6</accession>
<name>A0ABN2UCY6_9MICO</name>
<proteinExistence type="predicted"/>
<dbReference type="InterPro" id="IPR036390">
    <property type="entry name" value="WH_DNA-bd_sf"/>
</dbReference>
<dbReference type="InterPro" id="IPR036388">
    <property type="entry name" value="WH-like_DNA-bd_sf"/>
</dbReference>
<dbReference type="RefSeq" id="WP_344371957.1">
    <property type="nucleotide sequence ID" value="NZ_BAAAPW010000002.1"/>
</dbReference>
<dbReference type="InterPro" id="IPR014757">
    <property type="entry name" value="Tscrpt_reg_IclR_C"/>
</dbReference>
<dbReference type="InterPro" id="IPR005471">
    <property type="entry name" value="Tscrpt_reg_IclR_N"/>
</dbReference>
<dbReference type="Gene3D" id="1.10.10.10">
    <property type="entry name" value="Winged helix-like DNA-binding domain superfamily/Winged helix DNA-binding domain"/>
    <property type="match status" value="1"/>
</dbReference>
<dbReference type="PROSITE" id="PS51078">
    <property type="entry name" value="ICLR_ED"/>
    <property type="match status" value="1"/>
</dbReference>
<protein>
    <submittedName>
        <fullName evidence="6">IclR family transcriptional regulator</fullName>
    </submittedName>
</protein>
<dbReference type="CDD" id="cd00090">
    <property type="entry name" value="HTH_ARSR"/>
    <property type="match status" value="1"/>
</dbReference>